<sequence>MKNKTSKAFQRTLLALTGKEKTFVKMMRSCRRFLIMWNDGKYMMQAHEFVQDRLRDITSDAVKKGVAGMEREMGILLKSDKILRMYDQSPGI</sequence>
<gene>
    <name evidence="1" type="ordered locus">Amuc_0916</name>
</gene>
<organism evidence="1 2">
    <name type="scientific">Akkermansia muciniphila (strain ATCC BAA-835 / DSM 22959 / JCM 33894 / BCRC 81048 / CCUG 64013 / CIP 107961 / Muc)</name>
    <dbReference type="NCBI Taxonomy" id="349741"/>
    <lineage>
        <taxon>Bacteria</taxon>
        <taxon>Pseudomonadati</taxon>
        <taxon>Verrucomicrobiota</taxon>
        <taxon>Verrucomicrobiia</taxon>
        <taxon>Verrucomicrobiales</taxon>
        <taxon>Akkermansiaceae</taxon>
        <taxon>Akkermansia</taxon>
    </lineage>
</organism>
<dbReference type="PaxDb" id="349741-Amuc_0916"/>
<protein>
    <submittedName>
        <fullName evidence="1">Uncharacterized protein</fullName>
    </submittedName>
</protein>
<dbReference type="Proteomes" id="UP000001031">
    <property type="component" value="Chromosome"/>
</dbReference>
<evidence type="ECO:0000313" key="1">
    <source>
        <dbReference type="EMBL" id="ACD04748.1"/>
    </source>
</evidence>
<reference evidence="2" key="1">
    <citation type="journal article" date="2011" name="PLoS ONE">
        <title>The genome of Akkermansia muciniphila, a dedicated intestinal mucin degrader, and its use in exploring intestinal metagenomes.</title>
        <authorList>
            <person name="van Passel M.W."/>
            <person name="Kant R."/>
            <person name="Zoetendal E.G."/>
            <person name="Plugge C.M."/>
            <person name="Derrien M."/>
            <person name="Malfatti S.A."/>
            <person name="Chain P.S."/>
            <person name="Woyke T."/>
            <person name="Palva A."/>
            <person name="de Vos W.M."/>
            <person name="Smidt H."/>
        </authorList>
    </citation>
    <scope>NUCLEOTIDE SEQUENCE [LARGE SCALE GENOMIC DNA]</scope>
    <source>
        <strain evidence="2">ATCC BAA-835 / DSM 22959 / JCM 33894 / BCRC 81048 / CCUG 64013 / CIP 107961 / Muc</strain>
    </source>
</reference>
<accession>B2UQL3</accession>
<dbReference type="EMBL" id="CP001071">
    <property type="protein sequence ID" value="ACD04748.1"/>
    <property type="molecule type" value="Genomic_DNA"/>
</dbReference>
<name>B2UQL3_AKKM8</name>
<dbReference type="AlphaFoldDB" id="B2UQL3"/>
<evidence type="ECO:0000313" key="2">
    <source>
        <dbReference type="Proteomes" id="UP000001031"/>
    </source>
</evidence>
<dbReference type="RefSeq" id="WP_012419963.1">
    <property type="nucleotide sequence ID" value="NC_010655.1"/>
</dbReference>
<dbReference type="KEGG" id="amu:Amuc_0916"/>
<dbReference type="OrthoDB" id="9979903at2"/>
<keyword evidence="2" id="KW-1185">Reference proteome</keyword>
<proteinExistence type="predicted"/>
<dbReference type="HOGENOM" id="CLU_2406801_0_0_0"/>